<accession>X1QAX9</accession>
<reference evidence="2" key="1">
    <citation type="journal article" date="2014" name="Front. Microbiol.">
        <title>High frequency of phylogenetically diverse reductive dehalogenase-homologous genes in deep subseafloor sedimentary metagenomes.</title>
        <authorList>
            <person name="Kawai M."/>
            <person name="Futagami T."/>
            <person name="Toyoda A."/>
            <person name="Takaki Y."/>
            <person name="Nishi S."/>
            <person name="Hori S."/>
            <person name="Arai W."/>
            <person name="Tsubouchi T."/>
            <person name="Morono Y."/>
            <person name="Uchiyama I."/>
            <person name="Ito T."/>
            <person name="Fujiyama A."/>
            <person name="Inagaki F."/>
            <person name="Takami H."/>
        </authorList>
    </citation>
    <scope>NUCLEOTIDE SEQUENCE</scope>
    <source>
        <strain evidence="2">Expedition CK06-06</strain>
    </source>
</reference>
<dbReference type="AlphaFoldDB" id="X1QAX9"/>
<gene>
    <name evidence="2" type="ORF">S06H3_66272</name>
</gene>
<keyword evidence="1" id="KW-0175">Coiled coil</keyword>
<organism evidence="2">
    <name type="scientific">marine sediment metagenome</name>
    <dbReference type="NCBI Taxonomy" id="412755"/>
    <lineage>
        <taxon>unclassified sequences</taxon>
        <taxon>metagenomes</taxon>
        <taxon>ecological metagenomes</taxon>
    </lineage>
</organism>
<feature type="coiled-coil region" evidence="1">
    <location>
        <begin position="7"/>
        <end position="38"/>
    </location>
</feature>
<comment type="caution">
    <text evidence="2">The sequence shown here is derived from an EMBL/GenBank/DDBJ whole genome shotgun (WGS) entry which is preliminary data.</text>
</comment>
<dbReference type="EMBL" id="BARV01045064">
    <property type="protein sequence ID" value="GAI65627.1"/>
    <property type="molecule type" value="Genomic_DNA"/>
</dbReference>
<evidence type="ECO:0000313" key="2">
    <source>
        <dbReference type="EMBL" id="GAI65627.1"/>
    </source>
</evidence>
<proteinExistence type="predicted"/>
<sequence length="38" mass="4650">MEPQELHTKLREDKTKKKQDLNELYEQFLTTLSKTQEQ</sequence>
<name>X1QAX9_9ZZZZ</name>
<feature type="non-terminal residue" evidence="2">
    <location>
        <position position="38"/>
    </location>
</feature>
<protein>
    <submittedName>
        <fullName evidence="2">Uncharacterized protein</fullName>
    </submittedName>
</protein>
<evidence type="ECO:0000256" key="1">
    <source>
        <dbReference type="SAM" id="Coils"/>
    </source>
</evidence>